<dbReference type="GO" id="GO:0008270">
    <property type="term" value="F:zinc ion binding"/>
    <property type="evidence" value="ECO:0007669"/>
    <property type="project" value="InterPro"/>
</dbReference>
<dbReference type="Gene3D" id="4.10.240.10">
    <property type="entry name" value="Zn(2)-C6 fungal-type DNA-binding domain"/>
    <property type="match status" value="1"/>
</dbReference>
<evidence type="ECO:0000259" key="6">
    <source>
        <dbReference type="PROSITE" id="PS50048"/>
    </source>
</evidence>
<dbReference type="InterPro" id="IPR050675">
    <property type="entry name" value="OAF3"/>
</dbReference>
<keyword evidence="4" id="KW-0539">Nucleus</keyword>
<feature type="domain" description="Zn(2)-C6 fungal-type" evidence="6">
    <location>
        <begin position="18"/>
        <end position="46"/>
    </location>
</feature>
<proteinExistence type="predicted"/>
<dbReference type="CDD" id="cd00067">
    <property type="entry name" value="GAL4"/>
    <property type="match status" value="1"/>
</dbReference>
<dbReference type="PROSITE" id="PS00463">
    <property type="entry name" value="ZN2_CY6_FUNGAL_1"/>
    <property type="match status" value="1"/>
</dbReference>
<comment type="caution">
    <text evidence="7">The sequence shown here is derived from an EMBL/GenBank/DDBJ whole genome shotgun (WGS) entry which is preliminary data.</text>
</comment>
<evidence type="ECO:0000313" key="8">
    <source>
        <dbReference type="Proteomes" id="UP000813444"/>
    </source>
</evidence>
<evidence type="ECO:0000313" key="7">
    <source>
        <dbReference type="EMBL" id="KAH7324158.1"/>
    </source>
</evidence>
<protein>
    <submittedName>
        <fullName evidence="7">Fungal-specific transcription factor domain-containing protein</fullName>
    </submittedName>
</protein>
<feature type="region of interest" description="Disordered" evidence="5">
    <location>
        <begin position="130"/>
        <end position="156"/>
    </location>
</feature>
<dbReference type="EMBL" id="JAGPNK010000003">
    <property type="protein sequence ID" value="KAH7324158.1"/>
    <property type="molecule type" value="Genomic_DNA"/>
</dbReference>
<dbReference type="GO" id="GO:0000981">
    <property type="term" value="F:DNA-binding transcription factor activity, RNA polymerase II-specific"/>
    <property type="evidence" value="ECO:0007669"/>
    <property type="project" value="InterPro"/>
</dbReference>
<evidence type="ECO:0000256" key="5">
    <source>
        <dbReference type="SAM" id="MobiDB-lite"/>
    </source>
</evidence>
<dbReference type="InterPro" id="IPR021858">
    <property type="entry name" value="Fun_TF"/>
</dbReference>
<dbReference type="Pfam" id="PF00172">
    <property type="entry name" value="Zn_clus"/>
    <property type="match status" value="1"/>
</dbReference>
<dbReference type="OrthoDB" id="3477330at2759"/>
<organism evidence="7 8">
    <name type="scientific">Stachybotrys elegans</name>
    <dbReference type="NCBI Taxonomy" id="80388"/>
    <lineage>
        <taxon>Eukaryota</taxon>
        <taxon>Fungi</taxon>
        <taxon>Dikarya</taxon>
        <taxon>Ascomycota</taxon>
        <taxon>Pezizomycotina</taxon>
        <taxon>Sordariomycetes</taxon>
        <taxon>Hypocreomycetidae</taxon>
        <taxon>Hypocreales</taxon>
        <taxon>Stachybotryaceae</taxon>
        <taxon>Stachybotrys</taxon>
    </lineage>
</organism>
<gene>
    <name evidence="7" type="ORF">B0I35DRAFT_467123</name>
</gene>
<dbReference type="PANTHER" id="PTHR31069:SF32">
    <property type="entry name" value="ARGININE METABOLISM REGULATION PROTEIN II"/>
    <property type="match status" value="1"/>
</dbReference>
<dbReference type="Pfam" id="PF11951">
    <property type="entry name" value="Fungal_trans_2"/>
    <property type="match status" value="1"/>
</dbReference>
<keyword evidence="2" id="KW-0238">DNA-binding</keyword>
<name>A0A8K0SUV7_9HYPO</name>
<evidence type="ECO:0000256" key="1">
    <source>
        <dbReference type="ARBA" id="ARBA00023015"/>
    </source>
</evidence>
<dbReference type="GO" id="GO:0003677">
    <property type="term" value="F:DNA binding"/>
    <property type="evidence" value="ECO:0007669"/>
    <property type="project" value="UniProtKB-KW"/>
</dbReference>
<keyword evidence="8" id="KW-1185">Reference proteome</keyword>
<dbReference type="Proteomes" id="UP000813444">
    <property type="component" value="Unassembled WGS sequence"/>
</dbReference>
<dbReference type="InterPro" id="IPR001138">
    <property type="entry name" value="Zn2Cys6_DnaBD"/>
</dbReference>
<dbReference type="PANTHER" id="PTHR31069">
    <property type="entry name" value="OLEATE-ACTIVATED TRANSCRIPTION FACTOR 1-RELATED"/>
    <property type="match status" value="1"/>
</dbReference>
<dbReference type="InterPro" id="IPR036864">
    <property type="entry name" value="Zn2-C6_fun-type_DNA-bd_sf"/>
</dbReference>
<keyword evidence="1" id="KW-0805">Transcription regulation</keyword>
<reference evidence="7" key="1">
    <citation type="journal article" date="2021" name="Nat. Commun.">
        <title>Genetic determinants of endophytism in the Arabidopsis root mycobiome.</title>
        <authorList>
            <person name="Mesny F."/>
            <person name="Miyauchi S."/>
            <person name="Thiergart T."/>
            <person name="Pickel B."/>
            <person name="Atanasova L."/>
            <person name="Karlsson M."/>
            <person name="Huettel B."/>
            <person name="Barry K.W."/>
            <person name="Haridas S."/>
            <person name="Chen C."/>
            <person name="Bauer D."/>
            <person name="Andreopoulos W."/>
            <person name="Pangilinan J."/>
            <person name="LaButti K."/>
            <person name="Riley R."/>
            <person name="Lipzen A."/>
            <person name="Clum A."/>
            <person name="Drula E."/>
            <person name="Henrissat B."/>
            <person name="Kohler A."/>
            <person name="Grigoriev I.V."/>
            <person name="Martin F.M."/>
            <person name="Hacquard S."/>
        </authorList>
    </citation>
    <scope>NUCLEOTIDE SEQUENCE</scope>
    <source>
        <strain evidence="7">MPI-CAGE-CH-0235</strain>
    </source>
</reference>
<accession>A0A8K0SUV7</accession>
<sequence length="681" mass="76495">MTTVSVEKPRKHRKTFTGCWTCRSRKVKCDEGKPSCVQCSSKNLQCEGYFVRLQWMPLDQGMGVCDHPRVKVQRSQIITEITSRPLDAYQIDDILDSIDGYTSATAASASKSPLFIHNFGVFETCTATSKPARDATSPKETPTLINQSPEPTLNTTISDHDDLFPDDFPSDVVSLLDTLEPSLFLDGGSAQMQEEYCSADLETSTSHKQIDVSETNACIPSRELQWHTINSTILTNPSSSNVSQQDQFLMYHYSQHAVNLFCVIDNHKTPWKTIHLPRALQSMGQLSISGSSSSIRNALRNALLSISAFCLSNECKAQHRTEEAIKWAQEAGKLQSKAHTSLNEAVDQSFENDNYPKYKEFLATMLSMISINVMSGDTSTCGMHLDSALRFMTQARVWKTKFSHKARCLHRIYFYLRVIYESTAVTRSSPSLRLALTVNQEKPKPLQLTAAETTDLGDMSLSAPPPTTSELKLHMSTYESIYGVPQALLILLHKTTGLIREVIAIRTEGALRVSNEVFIYCDELERTIMEWPIEEELKRCQSDATGPSYDIIRHTTLAFHNALIIYFAQNVRQLSFRYLQSYVVDVLGNMEAVEKIKAESGITAAPLYWPAFIAASEAFDANLQSRFKRWYESVKVYGIEAVRSGTNVLAEVWRRGPGMGEHMSSRWRTVVEETGVNLMLS</sequence>
<dbReference type="SUPFAM" id="SSF57701">
    <property type="entry name" value="Zn2/Cys6 DNA-binding domain"/>
    <property type="match status" value="1"/>
</dbReference>
<evidence type="ECO:0000256" key="2">
    <source>
        <dbReference type="ARBA" id="ARBA00023125"/>
    </source>
</evidence>
<evidence type="ECO:0000256" key="3">
    <source>
        <dbReference type="ARBA" id="ARBA00023163"/>
    </source>
</evidence>
<keyword evidence="3" id="KW-0804">Transcription</keyword>
<dbReference type="SMART" id="SM00066">
    <property type="entry name" value="GAL4"/>
    <property type="match status" value="1"/>
</dbReference>
<feature type="compositionally biased region" description="Polar residues" evidence="5">
    <location>
        <begin position="138"/>
        <end position="156"/>
    </location>
</feature>
<dbReference type="PROSITE" id="PS50048">
    <property type="entry name" value="ZN2_CY6_FUNGAL_2"/>
    <property type="match status" value="1"/>
</dbReference>
<dbReference type="AlphaFoldDB" id="A0A8K0SUV7"/>
<evidence type="ECO:0000256" key="4">
    <source>
        <dbReference type="ARBA" id="ARBA00023242"/>
    </source>
</evidence>